<accession>A0A895YGL3</accession>
<evidence type="ECO:0000256" key="2">
    <source>
        <dbReference type="ARBA" id="ARBA00022679"/>
    </source>
</evidence>
<dbReference type="AlphaFoldDB" id="A0A895YGL3"/>
<reference evidence="8" key="1">
    <citation type="submission" date="2021-02" db="EMBL/GenBank/DDBJ databases">
        <title>Natrosporangium hydrolyticum gen. nov., sp. nov, a haloalkaliphilic actinobacterium from a soda solonchak soil.</title>
        <authorList>
            <person name="Sorokin D.Y."/>
            <person name="Khijniak T.V."/>
            <person name="Zakharycheva A.P."/>
            <person name="Boueva O.V."/>
            <person name="Ariskina E.V."/>
            <person name="Hahnke R.L."/>
            <person name="Bunk B."/>
            <person name="Sproer C."/>
            <person name="Schumann P."/>
            <person name="Evtushenko L.I."/>
            <person name="Kublanov I.V."/>
        </authorList>
    </citation>
    <scope>NUCLEOTIDE SEQUENCE</scope>
    <source>
        <strain evidence="8">DSM 106523</strain>
    </source>
</reference>
<dbReference type="PANTHER" id="PTHR24045:SF0">
    <property type="entry name" value="N-ACETYLGLUCOSAMINE-1-PHOSPHOTRANSFERASE SUBUNITS ALPHA_BETA"/>
    <property type="match status" value="1"/>
</dbReference>
<evidence type="ECO:0000259" key="4">
    <source>
        <dbReference type="Pfam" id="PF11380"/>
    </source>
</evidence>
<keyword evidence="3" id="KW-0270">Exopolysaccharide synthesis</keyword>
<keyword evidence="9" id="KW-1185">Reference proteome</keyword>
<evidence type="ECO:0000259" key="7">
    <source>
        <dbReference type="Pfam" id="PF17103"/>
    </source>
</evidence>
<evidence type="ECO:0000259" key="6">
    <source>
        <dbReference type="Pfam" id="PF17102"/>
    </source>
</evidence>
<dbReference type="EMBL" id="CP070499">
    <property type="protein sequence ID" value="QSB15232.1"/>
    <property type="molecule type" value="Genomic_DNA"/>
</dbReference>
<dbReference type="InterPro" id="IPR021520">
    <property type="entry name" value="Stealth_CR2"/>
</dbReference>
<proteinExistence type="inferred from homology"/>
<dbReference type="Pfam" id="PF17103">
    <property type="entry name" value="Stealth_CR4"/>
    <property type="match status" value="1"/>
</dbReference>
<protein>
    <submittedName>
        <fullName evidence="8">Stealth family protein</fullName>
    </submittedName>
</protein>
<dbReference type="Proteomes" id="UP000662857">
    <property type="component" value="Chromosome"/>
</dbReference>
<dbReference type="PANTHER" id="PTHR24045">
    <property type="match status" value="1"/>
</dbReference>
<organism evidence="8 9">
    <name type="scientific">Natronosporangium hydrolyticum</name>
    <dbReference type="NCBI Taxonomy" id="2811111"/>
    <lineage>
        <taxon>Bacteria</taxon>
        <taxon>Bacillati</taxon>
        <taxon>Actinomycetota</taxon>
        <taxon>Actinomycetes</taxon>
        <taxon>Micromonosporales</taxon>
        <taxon>Micromonosporaceae</taxon>
        <taxon>Natronosporangium</taxon>
    </lineage>
</organism>
<dbReference type="InterPro" id="IPR047141">
    <property type="entry name" value="Stealth"/>
</dbReference>
<dbReference type="Pfam" id="PF17101">
    <property type="entry name" value="Stealth_CR1"/>
    <property type="match status" value="1"/>
</dbReference>
<evidence type="ECO:0000256" key="3">
    <source>
        <dbReference type="ARBA" id="ARBA00023169"/>
    </source>
</evidence>
<evidence type="ECO:0000256" key="1">
    <source>
        <dbReference type="ARBA" id="ARBA00007583"/>
    </source>
</evidence>
<gene>
    <name evidence="8" type="ORF">JQS43_02375</name>
</gene>
<feature type="domain" description="Stealth protein CR2 conserved region 2" evidence="4">
    <location>
        <begin position="341"/>
        <end position="447"/>
    </location>
</feature>
<dbReference type="InterPro" id="IPR031357">
    <property type="entry name" value="Stealth_CR3"/>
</dbReference>
<sequence length="618" mass="68907">MAGDAQPPRIDRSRPQQRAYARQARADVLVGRMYGRVMPARLRKYLRRSTTPQIRQAVRDTIGRVVTAGSSAAEPVRSAPLLLRKRSSSVGRGATIVRWRKRAMLATVVSDLTPVQAARRNLATVRECLDAAGIPYFLVRGSEAIRFRVAVPASRREATGRALTRALASRALYLQRIEHGGEPRLATAHSIRAAVNDDYLRVMQFFTDPAHCLILGNGFGCEIEFWREETEGDQPGQPGEGAAGDRVLLAPRANLCSDAVRVAEPAVAVPESVLTPFTPRHRGEVPSYPSRAAFAEPIYSDVTFPIDVVYTWVDGEDPSWQQRRAAVAGTAYHRFAANSARFISHDELRYSLRSVWLNMPWVRTIYLVTDQQVPHWLDTEAPGIRVVDHREIFADPSVLPTFNSHAIETQLHHIPGLSEHFLYLNDDVCIGAPVVPELFFLANGASKFFKSPALVPMGKPDPEDIPSSVAGKNNRRLVEQQFGTLLTHKMKHVPHALRRSVLSEIEQEFAADHRRTAASRFRHDTDISVTSSLHHYYAFHTGRALPGDIRYSYFDLAIAETASRLRGLLARRDRQVFCLNDTTTEDGDGTSQRGLVLPFLETYFPLPSPFERADAAGT</sequence>
<evidence type="ECO:0000259" key="5">
    <source>
        <dbReference type="Pfam" id="PF17101"/>
    </source>
</evidence>
<feature type="domain" description="Stealth protein CR1 conserved region 1" evidence="5">
    <location>
        <begin position="304"/>
        <end position="328"/>
    </location>
</feature>
<dbReference type="GO" id="GO:0016772">
    <property type="term" value="F:transferase activity, transferring phosphorus-containing groups"/>
    <property type="evidence" value="ECO:0007669"/>
    <property type="project" value="InterPro"/>
</dbReference>
<keyword evidence="2" id="KW-0808">Transferase</keyword>
<name>A0A895YGL3_9ACTN</name>
<dbReference type="RefSeq" id="WP_420847641.1">
    <property type="nucleotide sequence ID" value="NZ_CP070499.1"/>
</dbReference>
<comment type="similarity">
    <text evidence="1">Belongs to the stealth family.</text>
</comment>
<dbReference type="Pfam" id="PF11380">
    <property type="entry name" value="Stealth_CR2"/>
    <property type="match status" value="1"/>
</dbReference>
<evidence type="ECO:0000313" key="9">
    <source>
        <dbReference type="Proteomes" id="UP000662857"/>
    </source>
</evidence>
<dbReference type="GO" id="GO:0000271">
    <property type="term" value="P:polysaccharide biosynthetic process"/>
    <property type="evidence" value="ECO:0007669"/>
    <property type="project" value="UniProtKB-KW"/>
</dbReference>
<evidence type="ECO:0000313" key="8">
    <source>
        <dbReference type="EMBL" id="QSB15232.1"/>
    </source>
</evidence>
<dbReference type="InterPro" id="IPR031356">
    <property type="entry name" value="Stealth_CR4"/>
</dbReference>
<feature type="domain" description="Stealth protein CR4 conserved region 4" evidence="7">
    <location>
        <begin position="567"/>
        <end position="615"/>
    </location>
</feature>
<feature type="domain" description="Stealth protein CR3 conserved region 3" evidence="6">
    <location>
        <begin position="491"/>
        <end position="538"/>
    </location>
</feature>
<dbReference type="Pfam" id="PF17102">
    <property type="entry name" value="Stealth_CR3"/>
    <property type="match status" value="1"/>
</dbReference>
<dbReference type="InterPro" id="IPR031358">
    <property type="entry name" value="Stealth_CR1"/>
</dbReference>
<dbReference type="KEGG" id="nhy:JQS43_02375"/>